<dbReference type="EMBL" id="ASPP01011626">
    <property type="protein sequence ID" value="ETO21435.1"/>
    <property type="molecule type" value="Genomic_DNA"/>
</dbReference>
<evidence type="ECO:0000313" key="1">
    <source>
        <dbReference type="EMBL" id="ETO21435.1"/>
    </source>
</evidence>
<proteinExistence type="predicted"/>
<dbReference type="AlphaFoldDB" id="X6N594"/>
<accession>X6N594</accession>
<reference evidence="1 2" key="1">
    <citation type="journal article" date="2013" name="Curr. Biol.">
        <title>The Genome of the Foraminiferan Reticulomyxa filosa.</title>
        <authorList>
            <person name="Glockner G."/>
            <person name="Hulsmann N."/>
            <person name="Schleicher M."/>
            <person name="Noegel A.A."/>
            <person name="Eichinger L."/>
            <person name="Gallinger C."/>
            <person name="Pawlowski J."/>
            <person name="Sierra R."/>
            <person name="Euteneuer U."/>
            <person name="Pillet L."/>
            <person name="Moustafa A."/>
            <person name="Platzer M."/>
            <person name="Groth M."/>
            <person name="Szafranski K."/>
            <person name="Schliwa M."/>
        </authorList>
    </citation>
    <scope>NUCLEOTIDE SEQUENCE [LARGE SCALE GENOMIC DNA]</scope>
</reference>
<name>X6N594_RETFI</name>
<dbReference type="Proteomes" id="UP000023152">
    <property type="component" value="Unassembled WGS sequence"/>
</dbReference>
<organism evidence="1 2">
    <name type="scientific">Reticulomyxa filosa</name>
    <dbReference type="NCBI Taxonomy" id="46433"/>
    <lineage>
        <taxon>Eukaryota</taxon>
        <taxon>Sar</taxon>
        <taxon>Rhizaria</taxon>
        <taxon>Retaria</taxon>
        <taxon>Foraminifera</taxon>
        <taxon>Monothalamids</taxon>
        <taxon>Reticulomyxidae</taxon>
        <taxon>Reticulomyxa</taxon>
    </lineage>
</organism>
<protein>
    <submittedName>
        <fullName evidence="1">Uncharacterized protein</fullName>
    </submittedName>
</protein>
<evidence type="ECO:0000313" key="2">
    <source>
        <dbReference type="Proteomes" id="UP000023152"/>
    </source>
</evidence>
<gene>
    <name evidence="1" type="ORF">RFI_15768</name>
</gene>
<sequence>MANLSFEKAEYAMFDIKSKGNNKITLCTKHIGALWRQLDHWVRTKSTDEGTIFNLVSELYQRPLEKSLEDELENFMRKTPIETVRQLLSYWRSIAQSEGHKNKDLTNPNQCALLSWLENVFFFENELAYFPRKLTWAHCASGYAFVFQRFCSQLFDKYCIWISIILCTFHYLWFDYHHTFSLAMAVMAQLKANEKKSRGKKVALFVSTVDEELKQRKEKQMTLFNSKLAYCETNEEYWTVFEECQALEKGKLLIDLNMYYVSQILQQLQKSKDIANMIDMYEKNIVPFFANLTKSAASKEGLLTSTTASFRGVPYEIEVLYLNALTQCHRPTMKENWVRPAMHFFDKLERELQTNLETQSKKYLDMCQNKDLVASGIEKIDTLHTPSLISTTSTAIMDKQAHENCIHLIYTYVRLLHRCCTIALNLSLQENSARLFGRMCAVRYVNDTMPLLLQLFTQWPKHSVSASPIFSPFVCNKILSYLLHYKEIHEFALLYKAITGNWNSTHVITRYCHASPSLRRHHQKKKKKKMYMQIQDNTKWPMACSNSNTHLIFAQFYYYISKAERSRKFATHSFFL</sequence>
<keyword evidence="2" id="KW-1185">Reference proteome</keyword>
<comment type="caution">
    <text evidence="1">The sequence shown here is derived from an EMBL/GenBank/DDBJ whole genome shotgun (WGS) entry which is preliminary data.</text>
</comment>